<keyword evidence="3 7" id="KW-0436">Ligase</keyword>
<evidence type="ECO:0000256" key="2">
    <source>
        <dbReference type="ARBA" id="ARBA00022553"/>
    </source>
</evidence>
<dbReference type="GO" id="GO:0005737">
    <property type="term" value="C:cytoplasm"/>
    <property type="evidence" value="ECO:0007669"/>
    <property type="project" value="TreeGrafter"/>
</dbReference>
<dbReference type="InterPro" id="IPR001242">
    <property type="entry name" value="Condensation_dom"/>
</dbReference>
<dbReference type="PANTHER" id="PTHR45527">
    <property type="entry name" value="NONRIBOSOMAL PEPTIDE SYNTHETASE"/>
    <property type="match status" value="1"/>
</dbReference>
<keyword evidence="8" id="KW-1185">Reference proteome</keyword>
<dbReference type="Gene3D" id="3.40.50.12780">
    <property type="entry name" value="N-terminal domain of ligase-like"/>
    <property type="match status" value="2"/>
</dbReference>
<feature type="compositionally biased region" description="Low complexity" evidence="5">
    <location>
        <begin position="140"/>
        <end position="162"/>
    </location>
</feature>
<keyword evidence="2" id="KW-0597">Phosphoprotein</keyword>
<dbReference type="GO" id="GO:0031177">
    <property type="term" value="F:phosphopantetheine binding"/>
    <property type="evidence" value="ECO:0007669"/>
    <property type="project" value="TreeGrafter"/>
</dbReference>
<proteinExistence type="inferred from homology"/>
<evidence type="ECO:0000256" key="4">
    <source>
        <dbReference type="ARBA" id="ARBA00029454"/>
    </source>
</evidence>
<dbReference type="Gene3D" id="3.30.559.30">
    <property type="entry name" value="Nonribosomal peptide synthetase, condensation domain"/>
    <property type="match status" value="1"/>
</dbReference>
<dbReference type="GO" id="GO:0043041">
    <property type="term" value="P:amino acid activation for nonribosomal peptide biosynthetic process"/>
    <property type="evidence" value="ECO:0007669"/>
    <property type="project" value="TreeGrafter"/>
</dbReference>
<dbReference type="Pfam" id="PF00501">
    <property type="entry name" value="AMP-binding"/>
    <property type="match status" value="1"/>
</dbReference>
<dbReference type="Pfam" id="PF13193">
    <property type="entry name" value="AMP-binding_C"/>
    <property type="match status" value="1"/>
</dbReference>
<comment type="similarity">
    <text evidence="4">Belongs to the NRP synthetase family.</text>
</comment>
<evidence type="ECO:0000313" key="7">
    <source>
        <dbReference type="EMBL" id="KZZ98916.1"/>
    </source>
</evidence>
<protein>
    <submittedName>
        <fullName evidence="7">AMP-dependent synthetase/ligase</fullName>
    </submittedName>
</protein>
<dbReference type="PRINTS" id="PR00154">
    <property type="entry name" value="AMPBINDING"/>
</dbReference>
<dbReference type="PROSITE" id="PS50075">
    <property type="entry name" value="CARRIER"/>
    <property type="match status" value="1"/>
</dbReference>
<dbReference type="EMBL" id="AZGY01000004">
    <property type="protein sequence ID" value="KZZ98916.1"/>
    <property type="molecule type" value="Genomic_DNA"/>
</dbReference>
<evidence type="ECO:0000256" key="3">
    <source>
        <dbReference type="ARBA" id="ARBA00022598"/>
    </source>
</evidence>
<dbReference type="Pfam" id="PF00550">
    <property type="entry name" value="PP-binding"/>
    <property type="match status" value="1"/>
</dbReference>
<evidence type="ECO:0000259" key="6">
    <source>
        <dbReference type="PROSITE" id="PS50075"/>
    </source>
</evidence>
<dbReference type="Proteomes" id="UP000078544">
    <property type="component" value="Unassembled WGS sequence"/>
</dbReference>
<dbReference type="PANTHER" id="PTHR45527:SF1">
    <property type="entry name" value="FATTY ACID SYNTHASE"/>
    <property type="match status" value="1"/>
</dbReference>
<feature type="region of interest" description="Disordered" evidence="5">
    <location>
        <begin position="140"/>
        <end position="179"/>
    </location>
</feature>
<dbReference type="OrthoDB" id="416786at2759"/>
<feature type="compositionally biased region" description="Basic residues" evidence="5">
    <location>
        <begin position="163"/>
        <end position="179"/>
    </location>
</feature>
<dbReference type="InterPro" id="IPR020459">
    <property type="entry name" value="AMP-binding"/>
</dbReference>
<feature type="domain" description="Carrier" evidence="6">
    <location>
        <begin position="703"/>
        <end position="777"/>
    </location>
</feature>
<dbReference type="GO" id="GO:0044550">
    <property type="term" value="P:secondary metabolite biosynthetic process"/>
    <property type="evidence" value="ECO:0007669"/>
    <property type="project" value="TreeGrafter"/>
</dbReference>
<dbReference type="PROSITE" id="PS00455">
    <property type="entry name" value="AMP_BINDING"/>
    <property type="match status" value="1"/>
</dbReference>
<accession>A0A168EL80</accession>
<dbReference type="SUPFAM" id="SSF52777">
    <property type="entry name" value="CoA-dependent acyltransferases"/>
    <property type="match status" value="2"/>
</dbReference>
<dbReference type="InterPro" id="IPR042099">
    <property type="entry name" value="ANL_N_sf"/>
</dbReference>
<dbReference type="SUPFAM" id="SSF47336">
    <property type="entry name" value="ACP-like"/>
    <property type="match status" value="1"/>
</dbReference>
<keyword evidence="1" id="KW-0596">Phosphopantetheine</keyword>
<dbReference type="InterPro" id="IPR006162">
    <property type="entry name" value="Ppantetheine_attach_site"/>
</dbReference>
<dbReference type="InterPro" id="IPR045851">
    <property type="entry name" value="AMP-bd_C_sf"/>
</dbReference>
<name>A0A168EL80_9HYPO</name>
<organism evidence="7 8">
    <name type="scientific">Moelleriella libera RCEF 2490</name>
    <dbReference type="NCBI Taxonomy" id="1081109"/>
    <lineage>
        <taxon>Eukaryota</taxon>
        <taxon>Fungi</taxon>
        <taxon>Dikarya</taxon>
        <taxon>Ascomycota</taxon>
        <taxon>Pezizomycotina</taxon>
        <taxon>Sordariomycetes</taxon>
        <taxon>Hypocreomycetidae</taxon>
        <taxon>Hypocreales</taxon>
        <taxon>Clavicipitaceae</taxon>
        <taxon>Moelleriella</taxon>
    </lineage>
</organism>
<dbReference type="InterPro" id="IPR023213">
    <property type="entry name" value="CAT-like_dom_sf"/>
</dbReference>
<dbReference type="Gene3D" id="3.30.300.30">
    <property type="match status" value="1"/>
</dbReference>
<evidence type="ECO:0000256" key="5">
    <source>
        <dbReference type="SAM" id="MobiDB-lite"/>
    </source>
</evidence>
<dbReference type="GO" id="GO:0016874">
    <property type="term" value="F:ligase activity"/>
    <property type="evidence" value="ECO:0007669"/>
    <property type="project" value="UniProtKB-KW"/>
</dbReference>
<comment type="caution">
    <text evidence="7">The sequence shown here is derived from an EMBL/GenBank/DDBJ whole genome shotgun (WGS) entry which is preliminary data.</text>
</comment>
<reference evidence="7 8" key="1">
    <citation type="journal article" date="2016" name="Genome Biol. Evol.">
        <title>Divergent and convergent evolution of fungal pathogenicity.</title>
        <authorList>
            <person name="Shang Y."/>
            <person name="Xiao G."/>
            <person name="Zheng P."/>
            <person name="Cen K."/>
            <person name="Zhan S."/>
            <person name="Wang C."/>
        </authorList>
    </citation>
    <scope>NUCLEOTIDE SEQUENCE [LARGE SCALE GENOMIC DNA]</scope>
    <source>
        <strain evidence="7 8">RCEF 2490</strain>
    </source>
</reference>
<dbReference type="Gene3D" id="3.30.559.10">
    <property type="entry name" value="Chloramphenicol acetyltransferase-like domain"/>
    <property type="match status" value="1"/>
</dbReference>
<dbReference type="Pfam" id="PF00668">
    <property type="entry name" value="Condensation"/>
    <property type="match status" value="1"/>
</dbReference>
<dbReference type="InterPro" id="IPR036736">
    <property type="entry name" value="ACP-like_sf"/>
</dbReference>
<dbReference type="PROSITE" id="PS00012">
    <property type="entry name" value="PHOSPHOPANTETHEINE"/>
    <property type="match status" value="1"/>
</dbReference>
<gene>
    <name evidence="7" type="ORF">AAL_02467</name>
</gene>
<dbReference type="STRING" id="1081109.A0A168EL80"/>
<dbReference type="SUPFAM" id="SSF56801">
    <property type="entry name" value="Acetyl-CoA synthetase-like"/>
    <property type="match status" value="1"/>
</dbReference>
<dbReference type="InterPro" id="IPR020845">
    <property type="entry name" value="AMP-binding_CS"/>
</dbReference>
<dbReference type="InterPro" id="IPR009081">
    <property type="entry name" value="PP-bd_ACP"/>
</dbReference>
<dbReference type="InterPro" id="IPR025110">
    <property type="entry name" value="AMP-bd_C"/>
</dbReference>
<evidence type="ECO:0000256" key="1">
    <source>
        <dbReference type="ARBA" id="ARBA00022450"/>
    </source>
</evidence>
<evidence type="ECO:0000313" key="8">
    <source>
        <dbReference type="Proteomes" id="UP000078544"/>
    </source>
</evidence>
<dbReference type="InterPro" id="IPR000873">
    <property type="entry name" value="AMP-dep_synth/lig_dom"/>
</dbReference>
<sequence length="1342" mass="143848">MAITKGDTVEAPRTKLPYYDLARHGADDPVPAASGFHQTTITASPVFASAPALLQAFAAFVSAVTDLQHVAFVAEYPAENASKHQQQQQQRVLAIASVPGIDQPRQYASDHVHVDTFLEESLDAEVFEFEMQIRSATAGASGAAVGRRGRGQSAAVRGPAARARGRRRPPRAARRAVSRALRRRAGGRIPPRLLDIVEDVRASVVLGVGPVPFPGVDLDDGSAAARRLRQLVWVDITDPARWRAGRQQQLLPSASTGAPALRRPLVAEEDLAYVMYTSGSTGKPKGVLISHAMATCGVNGHAEAFEPLPTGPELRWLQFGMPTFDLSLLEIFLTLGYGGTLCVAERQLLLSDLETMINFFQANAIFIVASLVTLLRPERLPTLKTIISGGEALTPYAIRNFAWDAPLPPPTPPPPSCPVSFGDHHAATTTPTTTGAKARVINIYGATESTMCSTAEIAGFGSRGSIGGQVFSCASVVLVDAGSADALHEVPLGLTGEIVFGGPMIGYGYLNRPAETARAYTSGLGLGPLYRTGDRGRIVWSPDGTPKLEILGRLNMDQVKINSRRVELGEIESAIAKVDAVREVACCVVDGSFLVAYITTHGGGGGGGSSAGDAQMDARTVALACRGAAEHDLPAWMRPAQYVVAPKIPRTSSGKVDRKALQKLAVEQFGTAQGAAAALTQQSVETPPCLPAEPLHVDFADGRSVQRMVQRVVKSVLGNTAEVEDVARPLTSYGLDSLRAMKLLQDLRSLGAGGLALKDVLAGNSIADVTRSILDLHHVAAAADSIPTPTSLYGEDDQVMMDIEDEEEFLSLSVAAKLRHFESVCRPIAVAALSIPSSDIEQVLPTTGLQTRMLINLEEAAELGVAKSWIEHYPYKVPGNIDADRLEGAIVRAMSARDAFRTVCVRADHPLAVFAQCVLSPACAKAALPVVRVECPAFDERPGSLWQRTIANAQRSAEETFGLHSLSSVTTFVRSADRKHCVVVFSMYHAIYDGMSLRLLSRDIVDAYNEIPSAATAAASPEKPGMRAAVQYHFQSDWLATGMFWMSRLAGIGTYQIGSKLLPLAAATAAAAADDAVADAEGTVARSFDSVRSGLGLASETLTCCLSLNELFAETKLRGLPTPMSVIQAAWAMTLSQTMVDSSSSPSSSSKAMHQGIFDLMFGSVFHGRQTAESMDVFALMLDGLPTYITLSRSQPMTHRQICAALFEQYTSALAHTEMPCTTVQFAKATRRFDTTIILQAFPAFDDDTEVEGFPAFSRQHDGLKPWKETSADTPILVEIWPGRDRANDKLSIRCSYSEVWPGYEFMTPEWIRGLVATFDRSLAQIIGNPDGVFDPVQAVSL</sequence>